<sequence>MIDMRSDLDDALLTLVAQESPVLADIRQALGDDVVRAFYVRPETVFDADSVYDRIVAFIVTVTRLVLVYSDTNYEMDTRGEYVTTAQSVCLSEIKEHHVVRRREFRGERVGELNSILLRLRWGAAYSQDLQPGACDDPNCTNDHGYVGVATNEDLQLFLDRHVDSTHFAQGVAFIDDVERILGRLS</sequence>
<dbReference type="STRING" id="59561.AQZ59_00218"/>
<evidence type="ECO:0000313" key="1">
    <source>
        <dbReference type="EMBL" id="KTF04915.1"/>
    </source>
</evidence>
<dbReference type="PATRIC" id="fig|59561.3.peg.217"/>
<protein>
    <submittedName>
        <fullName evidence="2">DUF5998 family protein</fullName>
    </submittedName>
</protein>
<dbReference type="Proteomes" id="UP000054404">
    <property type="component" value="Unassembled WGS sequence"/>
</dbReference>
<evidence type="ECO:0000313" key="3">
    <source>
        <dbReference type="Proteomes" id="UP000054404"/>
    </source>
</evidence>
<dbReference type="InterPro" id="IPR046040">
    <property type="entry name" value="DUF5998"/>
</dbReference>
<reference evidence="2" key="2">
    <citation type="submission" date="2023-05" db="EMBL/GenBank/DDBJ databases">
        <title>Genomic Catalog of Human Bladder Bacteria.</title>
        <authorList>
            <person name="Du J."/>
        </authorList>
    </citation>
    <scope>NUCLEOTIDE SEQUENCE</scope>
    <source>
        <strain evidence="2">UMB1304A</strain>
    </source>
</reference>
<dbReference type="EMBL" id="LNIZ01000001">
    <property type="protein sequence ID" value="KTF04915.1"/>
    <property type="molecule type" value="Genomic_DNA"/>
</dbReference>
<comment type="caution">
    <text evidence="1">The sequence shown here is derived from an EMBL/GenBank/DDBJ whole genome shotgun (WGS) entry which is preliminary data.</text>
</comment>
<evidence type="ECO:0000313" key="2">
    <source>
        <dbReference type="EMBL" id="MDK8602594.1"/>
    </source>
</evidence>
<dbReference type="AlphaFoldDB" id="A0A0W1KME8"/>
<accession>A0A0W1KME8</accession>
<gene>
    <name evidence="1" type="ORF">AQZ59_00218</name>
    <name evidence="2" type="ORF">QP858_09000</name>
</gene>
<proteinExistence type="predicted"/>
<dbReference type="RefSeq" id="WP_062612335.1">
    <property type="nucleotide sequence ID" value="NZ_CALTZF010000001.1"/>
</dbReference>
<dbReference type="EMBL" id="JASPDQ010000026">
    <property type="protein sequence ID" value="MDK8602594.1"/>
    <property type="molecule type" value="Genomic_DNA"/>
</dbReference>
<dbReference type="OrthoDB" id="3725224at2"/>
<name>A0A0W1KME8_9ACTO</name>
<dbReference type="Pfam" id="PF19461">
    <property type="entry name" value="DUF5998"/>
    <property type="match status" value="1"/>
</dbReference>
<reference evidence="1 3" key="1">
    <citation type="submission" date="2015-11" db="EMBL/GenBank/DDBJ databases">
        <title>Draft Genome Sequence of the Type Strain Trueperella bernardiae LCDC 89-0504T, Isolated from Blood Culture.</title>
        <authorList>
            <person name="Bernier A.-M."/>
            <person name="Bernard K."/>
        </authorList>
    </citation>
    <scope>NUCLEOTIDE SEQUENCE [LARGE SCALE GENOMIC DNA]</scope>
    <source>
        <strain evidence="1 3">LCDC 89-0504</strain>
    </source>
</reference>
<organism evidence="1 3">
    <name type="scientific">Trueperella bernardiae</name>
    <dbReference type="NCBI Taxonomy" id="59561"/>
    <lineage>
        <taxon>Bacteria</taxon>
        <taxon>Bacillati</taxon>
        <taxon>Actinomycetota</taxon>
        <taxon>Actinomycetes</taxon>
        <taxon>Actinomycetales</taxon>
        <taxon>Actinomycetaceae</taxon>
        <taxon>Trueperella</taxon>
    </lineage>
</organism>
<dbReference type="Proteomes" id="UP001225576">
    <property type="component" value="Unassembled WGS sequence"/>
</dbReference>
<keyword evidence="3" id="KW-1185">Reference proteome</keyword>